<feature type="domain" description="HTH tetR-type" evidence="5">
    <location>
        <begin position="35"/>
        <end position="95"/>
    </location>
</feature>
<evidence type="ECO:0000256" key="1">
    <source>
        <dbReference type="ARBA" id="ARBA00023054"/>
    </source>
</evidence>
<dbReference type="Pfam" id="PF00440">
    <property type="entry name" value="TetR_N"/>
    <property type="match status" value="1"/>
</dbReference>
<name>A0A420KF20_9BURK</name>
<evidence type="ECO:0000313" key="6">
    <source>
        <dbReference type="EMBL" id="RKJ98531.1"/>
    </source>
</evidence>
<reference evidence="6 7" key="1">
    <citation type="submission" date="2018-09" db="EMBL/GenBank/DDBJ databases">
        <title>Genome comparison of Alicycliphilus sp. BQ1, a polyurethanolytic bacterium, with its closest phylogenetic relatives Alicycliphilus denitrificans BC and K601, unable to attack polyurethane.</title>
        <authorList>
            <person name="Loza-Tavera H."/>
            <person name="Lozano L."/>
            <person name="Cevallos M."/>
            <person name="Maya-Lucas O."/>
            <person name="Garcia-Mena J."/>
            <person name="Hernandez J."/>
        </authorList>
    </citation>
    <scope>NUCLEOTIDE SEQUENCE [LARGE SCALE GENOMIC DNA]</scope>
    <source>
        <strain evidence="6 7">BQ1</strain>
    </source>
</reference>
<dbReference type="Pfam" id="PF17932">
    <property type="entry name" value="TetR_C_24"/>
    <property type="match status" value="1"/>
</dbReference>
<dbReference type="RefSeq" id="WP_094434660.1">
    <property type="nucleotide sequence ID" value="NZ_AP024172.1"/>
</dbReference>
<dbReference type="InterPro" id="IPR001647">
    <property type="entry name" value="HTH_TetR"/>
</dbReference>
<dbReference type="PANTHER" id="PTHR30055">
    <property type="entry name" value="HTH-TYPE TRANSCRIPTIONAL REGULATOR RUTR"/>
    <property type="match status" value="1"/>
</dbReference>
<dbReference type="InterPro" id="IPR000637">
    <property type="entry name" value="HMGI/Y_DNA-bd_CS"/>
</dbReference>
<keyword evidence="2 3" id="KW-0238">DNA-binding</keyword>
<evidence type="ECO:0000256" key="2">
    <source>
        <dbReference type="ARBA" id="ARBA00023125"/>
    </source>
</evidence>
<feature type="DNA-binding region" description="H-T-H motif" evidence="3">
    <location>
        <begin position="58"/>
        <end position="77"/>
    </location>
</feature>
<protein>
    <submittedName>
        <fullName evidence="6">TetR/AcrR family transcriptional regulator</fullName>
    </submittedName>
</protein>
<feature type="region of interest" description="Disordered" evidence="4">
    <location>
        <begin position="1"/>
        <end position="37"/>
    </location>
</feature>
<dbReference type="SUPFAM" id="SSF48498">
    <property type="entry name" value="Tetracyclin repressor-like, C-terminal domain"/>
    <property type="match status" value="1"/>
</dbReference>
<sequence length="239" mass="26099">MKNTSAVPAASLADEGKAPPRRGRGRPRKSEAGDNSSRNALIVAAARQFRAKGFDATTTRDIAHSIGMQSGSPFYHFKSKNDLLFAIIEEGMLAAQRSQDAVLAEMPEGAAASEILYALALNHLCVLWLPGNDFVPVMLHEWRSITPGQRKKIQVLKDAYEEPWRRVLEALQEQGRLGTSTSLARLMLFGILHGTMRWFDPKGRLGLEQLAQECVNALVARPQAGKAGRKPAAASSKGR</sequence>
<dbReference type="GO" id="GO:0003700">
    <property type="term" value="F:DNA-binding transcription factor activity"/>
    <property type="evidence" value="ECO:0007669"/>
    <property type="project" value="TreeGrafter"/>
</dbReference>
<dbReference type="PANTHER" id="PTHR30055:SF183">
    <property type="entry name" value="NUCLEOID OCCLUSION FACTOR SLMA"/>
    <property type="match status" value="1"/>
</dbReference>
<gene>
    <name evidence="6" type="ORF">CE154_001820</name>
</gene>
<evidence type="ECO:0000313" key="7">
    <source>
        <dbReference type="Proteomes" id="UP000216225"/>
    </source>
</evidence>
<dbReference type="EMBL" id="NKDB02000001">
    <property type="protein sequence ID" value="RKJ98531.1"/>
    <property type="molecule type" value="Genomic_DNA"/>
</dbReference>
<dbReference type="InterPro" id="IPR050109">
    <property type="entry name" value="HTH-type_TetR-like_transc_reg"/>
</dbReference>
<dbReference type="InterPro" id="IPR036271">
    <property type="entry name" value="Tet_transcr_reg_TetR-rel_C_sf"/>
</dbReference>
<dbReference type="SUPFAM" id="SSF46689">
    <property type="entry name" value="Homeodomain-like"/>
    <property type="match status" value="1"/>
</dbReference>
<evidence type="ECO:0000256" key="3">
    <source>
        <dbReference type="PROSITE-ProRule" id="PRU00335"/>
    </source>
</evidence>
<dbReference type="InterPro" id="IPR041490">
    <property type="entry name" value="KstR2_TetR_C"/>
</dbReference>
<keyword evidence="1" id="KW-0175">Coiled coil</keyword>
<organism evidence="6 7">
    <name type="scientific">Alicycliphilus denitrificans</name>
    <dbReference type="NCBI Taxonomy" id="179636"/>
    <lineage>
        <taxon>Bacteria</taxon>
        <taxon>Pseudomonadati</taxon>
        <taxon>Pseudomonadota</taxon>
        <taxon>Betaproteobacteria</taxon>
        <taxon>Burkholderiales</taxon>
        <taxon>Comamonadaceae</taxon>
        <taxon>Alicycliphilus</taxon>
    </lineage>
</organism>
<accession>A0A420KF20</accession>
<dbReference type="Gene3D" id="1.10.357.10">
    <property type="entry name" value="Tetracycline Repressor, domain 2"/>
    <property type="match status" value="1"/>
</dbReference>
<dbReference type="Proteomes" id="UP000216225">
    <property type="component" value="Unassembled WGS sequence"/>
</dbReference>
<dbReference type="InterPro" id="IPR009057">
    <property type="entry name" value="Homeodomain-like_sf"/>
</dbReference>
<evidence type="ECO:0000259" key="5">
    <source>
        <dbReference type="PROSITE" id="PS50977"/>
    </source>
</evidence>
<dbReference type="PROSITE" id="PS00354">
    <property type="entry name" value="HMGI_Y"/>
    <property type="match status" value="1"/>
</dbReference>
<evidence type="ECO:0000256" key="4">
    <source>
        <dbReference type="SAM" id="MobiDB-lite"/>
    </source>
</evidence>
<dbReference type="AlphaFoldDB" id="A0A420KF20"/>
<dbReference type="PRINTS" id="PR00455">
    <property type="entry name" value="HTHTETR"/>
</dbReference>
<comment type="caution">
    <text evidence="6">The sequence shown here is derived from an EMBL/GenBank/DDBJ whole genome shotgun (WGS) entry which is preliminary data.</text>
</comment>
<proteinExistence type="predicted"/>
<dbReference type="PROSITE" id="PS50977">
    <property type="entry name" value="HTH_TETR_2"/>
    <property type="match status" value="1"/>
</dbReference>
<dbReference type="GO" id="GO:0000976">
    <property type="term" value="F:transcription cis-regulatory region binding"/>
    <property type="evidence" value="ECO:0007669"/>
    <property type="project" value="TreeGrafter"/>
</dbReference>